<dbReference type="SUPFAM" id="SSF48498">
    <property type="entry name" value="Tetracyclin repressor-like, C-terminal domain"/>
    <property type="match status" value="1"/>
</dbReference>
<dbReference type="EMBL" id="CP012159">
    <property type="protein sequence ID" value="AKT40193.1"/>
    <property type="molecule type" value="Genomic_DNA"/>
</dbReference>
<evidence type="ECO:0000256" key="2">
    <source>
        <dbReference type="ARBA" id="ARBA00023125"/>
    </source>
</evidence>
<proteinExistence type="predicted"/>
<feature type="domain" description="HTH tetR-type" evidence="5">
    <location>
        <begin position="11"/>
        <end position="71"/>
    </location>
</feature>
<keyword evidence="3" id="KW-0804">Transcription</keyword>
<dbReference type="GO" id="GO:0000976">
    <property type="term" value="F:transcription cis-regulatory region binding"/>
    <property type="evidence" value="ECO:0007669"/>
    <property type="project" value="TreeGrafter"/>
</dbReference>
<dbReference type="InterPro" id="IPR036271">
    <property type="entry name" value="Tet_transcr_reg_TetR-rel_C_sf"/>
</dbReference>
<dbReference type="GO" id="GO:0003700">
    <property type="term" value="F:DNA-binding transcription factor activity"/>
    <property type="evidence" value="ECO:0007669"/>
    <property type="project" value="TreeGrafter"/>
</dbReference>
<protein>
    <submittedName>
        <fullName evidence="6">Transcriptional regulator</fullName>
    </submittedName>
</protein>
<dbReference type="InterPro" id="IPR009057">
    <property type="entry name" value="Homeodomain-like_sf"/>
</dbReference>
<name>A0A0K1EHY6_CHOCO</name>
<keyword evidence="1" id="KW-0805">Transcription regulation</keyword>
<keyword evidence="7" id="KW-1185">Reference proteome</keyword>
<evidence type="ECO:0000256" key="3">
    <source>
        <dbReference type="ARBA" id="ARBA00023163"/>
    </source>
</evidence>
<organism evidence="6 7">
    <name type="scientific">Chondromyces crocatus</name>
    <dbReference type="NCBI Taxonomy" id="52"/>
    <lineage>
        <taxon>Bacteria</taxon>
        <taxon>Pseudomonadati</taxon>
        <taxon>Myxococcota</taxon>
        <taxon>Polyangia</taxon>
        <taxon>Polyangiales</taxon>
        <taxon>Polyangiaceae</taxon>
        <taxon>Chondromyces</taxon>
    </lineage>
</organism>
<evidence type="ECO:0000256" key="4">
    <source>
        <dbReference type="PROSITE-ProRule" id="PRU00335"/>
    </source>
</evidence>
<dbReference type="Gene3D" id="1.10.357.10">
    <property type="entry name" value="Tetracycline Repressor, domain 2"/>
    <property type="match status" value="1"/>
</dbReference>
<dbReference type="AlphaFoldDB" id="A0A0K1EHY6"/>
<keyword evidence="2 4" id="KW-0238">DNA-binding</keyword>
<dbReference type="SUPFAM" id="SSF46689">
    <property type="entry name" value="Homeodomain-like"/>
    <property type="match status" value="1"/>
</dbReference>
<evidence type="ECO:0000259" key="5">
    <source>
        <dbReference type="PROSITE" id="PS50977"/>
    </source>
</evidence>
<evidence type="ECO:0000313" key="6">
    <source>
        <dbReference type="EMBL" id="AKT40193.1"/>
    </source>
</evidence>
<dbReference type="PROSITE" id="PS50977">
    <property type="entry name" value="HTH_TETR_2"/>
    <property type="match status" value="1"/>
</dbReference>
<evidence type="ECO:0000256" key="1">
    <source>
        <dbReference type="ARBA" id="ARBA00023015"/>
    </source>
</evidence>
<dbReference type="PANTHER" id="PTHR30055">
    <property type="entry name" value="HTH-TYPE TRANSCRIPTIONAL REGULATOR RUTR"/>
    <property type="match status" value="1"/>
</dbReference>
<dbReference type="RefSeq" id="WP_050432162.1">
    <property type="nucleotide sequence ID" value="NZ_CP012159.1"/>
</dbReference>
<dbReference type="Proteomes" id="UP000067626">
    <property type="component" value="Chromosome"/>
</dbReference>
<dbReference type="InterPro" id="IPR050109">
    <property type="entry name" value="HTH-type_TetR-like_transc_reg"/>
</dbReference>
<dbReference type="InterPro" id="IPR001647">
    <property type="entry name" value="HTH_TetR"/>
</dbReference>
<reference evidence="6 7" key="1">
    <citation type="submission" date="2015-07" db="EMBL/GenBank/DDBJ databases">
        <title>Genome analysis of myxobacterium Chondromyces crocatus Cm c5 reveals a high potential for natural compound synthesis and the genetic basis for the loss of fruiting body formation.</title>
        <authorList>
            <person name="Zaburannyi N."/>
            <person name="Bunk B."/>
            <person name="Maier J."/>
            <person name="Overmann J."/>
            <person name="Mueller R."/>
        </authorList>
    </citation>
    <scope>NUCLEOTIDE SEQUENCE [LARGE SCALE GENOMIC DNA]</scope>
    <source>
        <strain evidence="6 7">Cm c5</strain>
    </source>
</reference>
<accession>A0A0K1EHY6</accession>
<evidence type="ECO:0000313" key="7">
    <source>
        <dbReference type="Proteomes" id="UP000067626"/>
    </source>
</evidence>
<feature type="DNA-binding region" description="H-T-H motif" evidence="4">
    <location>
        <begin position="34"/>
        <end position="53"/>
    </location>
</feature>
<dbReference type="PANTHER" id="PTHR30055:SF220">
    <property type="entry name" value="TETR-FAMILY REGULATORY PROTEIN"/>
    <property type="match status" value="1"/>
</dbReference>
<gene>
    <name evidence="6" type="ORF">CMC5_043460</name>
</gene>
<dbReference type="Pfam" id="PF13305">
    <property type="entry name" value="TetR_C_33"/>
    <property type="match status" value="1"/>
</dbReference>
<dbReference type="KEGG" id="ccro:CMC5_043460"/>
<dbReference type="InterPro" id="IPR025996">
    <property type="entry name" value="MT1864/Rv1816-like_C"/>
</dbReference>
<sequence>MTREKSAYHHGDLRNALIEAATTLVQEVGAEQFSLRDAARAVGVSANATYRHFENKSALLTAVAAAGFVKLSQRMKRKQMATARANHDPVTAAVQKLEALGRTYTEFAVEQPEIFRVMFGSSGICRLLGNPLALPSPTLHELLGEVLDDLVRVGVLPTARRPGAEVKVWTVVHGFVSLLLEGATVTISRAQYTAALEDMLHFTLEGLCAQPRERAHPP</sequence>
<dbReference type="OrthoDB" id="7056813at2"/>
<dbReference type="Pfam" id="PF00440">
    <property type="entry name" value="TetR_N"/>
    <property type="match status" value="1"/>
</dbReference>
<dbReference type="PRINTS" id="PR00455">
    <property type="entry name" value="HTHTETR"/>
</dbReference>